<keyword evidence="1" id="KW-0732">Signal</keyword>
<dbReference type="EMBL" id="JACXSS010000001">
    <property type="protein sequence ID" value="MBD9357694.1"/>
    <property type="molecule type" value="Genomic_DNA"/>
</dbReference>
<keyword evidence="3" id="KW-1185">Reference proteome</keyword>
<dbReference type="Proteomes" id="UP000652176">
    <property type="component" value="Unassembled WGS sequence"/>
</dbReference>
<evidence type="ECO:0008006" key="4">
    <source>
        <dbReference type="Google" id="ProtNLM"/>
    </source>
</evidence>
<proteinExistence type="predicted"/>
<evidence type="ECO:0000256" key="1">
    <source>
        <dbReference type="SAM" id="SignalP"/>
    </source>
</evidence>
<evidence type="ECO:0000313" key="3">
    <source>
        <dbReference type="Proteomes" id="UP000652176"/>
    </source>
</evidence>
<protein>
    <recommendedName>
        <fullName evidence="4">Proline-rich region</fullName>
    </recommendedName>
</protein>
<comment type="caution">
    <text evidence="2">The sequence shown here is derived from an EMBL/GenBank/DDBJ whole genome shotgun (WGS) entry which is preliminary data.</text>
</comment>
<organism evidence="2 3">
    <name type="scientific">Methylomonas albis</name>
    <dbReference type="NCBI Taxonomy" id="1854563"/>
    <lineage>
        <taxon>Bacteria</taxon>
        <taxon>Pseudomonadati</taxon>
        <taxon>Pseudomonadota</taxon>
        <taxon>Gammaproteobacteria</taxon>
        <taxon>Methylococcales</taxon>
        <taxon>Methylococcaceae</taxon>
        <taxon>Methylomonas</taxon>
    </lineage>
</organism>
<reference evidence="2 3" key="1">
    <citation type="submission" date="2020-09" db="EMBL/GenBank/DDBJ databases">
        <title>Methylomonas albis sp. nov. and Methylomonas fluvii sp. nov.: Two cold-adapted methanotrophs from the River Elbe and an amended description of Methylovulum psychrotolerans strain Eb1.</title>
        <authorList>
            <person name="Bussmann I.K."/>
            <person name="Klings K.-W."/>
            <person name="Warnstedt J."/>
            <person name="Hoppert M."/>
            <person name="Saborowski A."/>
            <person name="Horn F."/>
            <person name="Liebner S."/>
        </authorList>
    </citation>
    <scope>NUCLEOTIDE SEQUENCE [LARGE SCALE GENOMIC DNA]</scope>
    <source>
        <strain evidence="2 3">EbA</strain>
    </source>
</reference>
<name>A0ABR9D3K3_9GAMM</name>
<evidence type="ECO:0000313" key="2">
    <source>
        <dbReference type="EMBL" id="MBD9357694.1"/>
    </source>
</evidence>
<feature type="signal peptide" evidence="1">
    <location>
        <begin position="1"/>
        <end position="25"/>
    </location>
</feature>
<sequence>MLKLKHLITVPLAVLLSAATFNADAGPHHHGGGHFGGHFHPGFGFYLGGPVFPRPFYPGYPYYSPYPYYPPEIVTVPVQPPVYIERERSQPHNSPLPEGYWYYCNDPAGYYPYVKDCPTGWRQVEPTPQN</sequence>
<dbReference type="RefSeq" id="WP_192375956.1">
    <property type="nucleotide sequence ID" value="NZ_CAJHIV010000001.1"/>
</dbReference>
<gene>
    <name evidence="2" type="ORF">IE877_17785</name>
</gene>
<accession>A0ABR9D3K3</accession>
<feature type="chain" id="PRO_5046580853" description="Proline-rich region" evidence="1">
    <location>
        <begin position="26"/>
        <end position="130"/>
    </location>
</feature>